<sequence length="214" mass="25644">MSLYFYLIILTLCFLVGLFYLRDLPESLIPIFFLVLTTVIVESIGLYFLKVLHRTASIIFHIYQIFEYFFLAKFFLHIVRSVQWKRIINASIYCIIFINLLTIFHMVDNTRLFNVYVFLSAALLLTVWSFLYFSQLFQNIQEFRLEKNPNFWICTGIVFFYAGSFFQMGFTNSIYRYSPELARQLYVINHLLNCIFYGLVTYGFICQTKYRNQL</sequence>
<feature type="transmembrane region" description="Helical" evidence="1">
    <location>
        <begin position="28"/>
        <end position="49"/>
    </location>
</feature>
<dbReference type="AlphaFoldDB" id="A0A1H6R4E9"/>
<feature type="transmembrane region" description="Helical" evidence="1">
    <location>
        <begin position="149"/>
        <end position="166"/>
    </location>
</feature>
<gene>
    <name evidence="2" type="ORF">SAMN04487995_0917</name>
</gene>
<dbReference type="EMBL" id="FNXY01000001">
    <property type="protein sequence ID" value="SEI46072.1"/>
    <property type="molecule type" value="Genomic_DNA"/>
</dbReference>
<feature type="transmembrane region" description="Helical" evidence="1">
    <location>
        <begin position="87"/>
        <end position="107"/>
    </location>
</feature>
<evidence type="ECO:0000256" key="1">
    <source>
        <dbReference type="SAM" id="Phobius"/>
    </source>
</evidence>
<keyword evidence="1" id="KW-0472">Membrane</keyword>
<feature type="transmembrane region" description="Helical" evidence="1">
    <location>
        <begin position="55"/>
        <end position="75"/>
    </location>
</feature>
<organism evidence="2 3">
    <name type="scientific">Dyadobacter koreensis</name>
    <dbReference type="NCBI Taxonomy" id="408657"/>
    <lineage>
        <taxon>Bacteria</taxon>
        <taxon>Pseudomonadati</taxon>
        <taxon>Bacteroidota</taxon>
        <taxon>Cytophagia</taxon>
        <taxon>Cytophagales</taxon>
        <taxon>Spirosomataceae</taxon>
        <taxon>Dyadobacter</taxon>
    </lineage>
</organism>
<feature type="transmembrane region" description="Helical" evidence="1">
    <location>
        <begin position="186"/>
        <end position="205"/>
    </location>
</feature>
<dbReference type="STRING" id="408657.SAMN04487995_0917"/>
<keyword evidence="1" id="KW-0812">Transmembrane</keyword>
<protein>
    <submittedName>
        <fullName evidence="2">Uncharacterized protein</fullName>
    </submittedName>
</protein>
<evidence type="ECO:0000313" key="2">
    <source>
        <dbReference type="EMBL" id="SEI46072.1"/>
    </source>
</evidence>
<evidence type="ECO:0000313" key="3">
    <source>
        <dbReference type="Proteomes" id="UP000199532"/>
    </source>
</evidence>
<dbReference type="Proteomes" id="UP000199532">
    <property type="component" value="Unassembled WGS sequence"/>
</dbReference>
<keyword evidence="1" id="KW-1133">Transmembrane helix</keyword>
<proteinExistence type="predicted"/>
<name>A0A1H6R4E9_9BACT</name>
<keyword evidence="3" id="KW-1185">Reference proteome</keyword>
<feature type="transmembrane region" description="Helical" evidence="1">
    <location>
        <begin position="6"/>
        <end position="21"/>
    </location>
</feature>
<reference evidence="2 3" key="1">
    <citation type="submission" date="2016-10" db="EMBL/GenBank/DDBJ databases">
        <authorList>
            <person name="de Groot N.N."/>
        </authorList>
    </citation>
    <scope>NUCLEOTIDE SEQUENCE [LARGE SCALE GENOMIC DNA]</scope>
    <source>
        <strain evidence="2 3">DSM 19938</strain>
    </source>
</reference>
<accession>A0A1H6R4E9</accession>
<feature type="transmembrane region" description="Helical" evidence="1">
    <location>
        <begin position="113"/>
        <end position="137"/>
    </location>
</feature>